<evidence type="ECO:0000313" key="5">
    <source>
        <dbReference type="Proteomes" id="UP000319143"/>
    </source>
</evidence>
<feature type="signal peptide" evidence="1">
    <location>
        <begin position="1"/>
        <end position="20"/>
    </location>
</feature>
<name>A0A5C6DUT5_9BACT</name>
<evidence type="ECO:0000259" key="2">
    <source>
        <dbReference type="Pfam" id="PF06283"/>
    </source>
</evidence>
<protein>
    <submittedName>
        <fullName evidence="4">Trehalose utilization</fullName>
    </submittedName>
</protein>
<dbReference type="Gene3D" id="2.60.120.560">
    <property type="entry name" value="Exo-inulinase, domain 1"/>
    <property type="match status" value="1"/>
</dbReference>
<dbReference type="RefSeq" id="WP_146526899.1">
    <property type="nucleotide sequence ID" value="NZ_SJPV01000004.1"/>
</dbReference>
<keyword evidence="1" id="KW-0732">Signal</keyword>
<dbReference type="InterPro" id="IPR010496">
    <property type="entry name" value="AL/BT2_dom"/>
</dbReference>
<evidence type="ECO:0000259" key="3">
    <source>
        <dbReference type="Pfam" id="PF06439"/>
    </source>
</evidence>
<dbReference type="Gene3D" id="3.40.50.880">
    <property type="match status" value="1"/>
</dbReference>
<dbReference type="Pfam" id="PF06439">
    <property type="entry name" value="3keto-disac_hyd"/>
    <property type="match status" value="1"/>
</dbReference>
<feature type="domain" description="3-keto-alpha-glucoside-1,2-lyase/3-keto-2-hydroxy-glucal hydratase" evidence="3">
    <location>
        <begin position="238"/>
        <end position="424"/>
    </location>
</feature>
<dbReference type="EMBL" id="SJPV01000004">
    <property type="protein sequence ID" value="TWU38539.1"/>
    <property type="molecule type" value="Genomic_DNA"/>
</dbReference>
<proteinExistence type="predicted"/>
<dbReference type="InterPro" id="IPR029062">
    <property type="entry name" value="Class_I_gatase-like"/>
</dbReference>
<dbReference type="GO" id="GO:0016787">
    <property type="term" value="F:hydrolase activity"/>
    <property type="evidence" value="ECO:0007669"/>
    <property type="project" value="InterPro"/>
</dbReference>
<dbReference type="Proteomes" id="UP000319143">
    <property type="component" value="Unassembled WGS sequence"/>
</dbReference>
<accession>A0A5C6DUT5</accession>
<comment type="caution">
    <text evidence="4">The sequence shown here is derived from an EMBL/GenBank/DDBJ whole genome shotgun (WGS) entry which is preliminary data.</text>
</comment>
<dbReference type="PANTHER" id="PTHR40469:SF2">
    <property type="entry name" value="GALACTOSE-BINDING DOMAIN-LIKE SUPERFAMILY PROTEIN"/>
    <property type="match status" value="1"/>
</dbReference>
<reference evidence="4 5" key="1">
    <citation type="submission" date="2019-02" db="EMBL/GenBank/DDBJ databases">
        <title>Deep-cultivation of Planctomycetes and their phenomic and genomic characterization uncovers novel biology.</title>
        <authorList>
            <person name="Wiegand S."/>
            <person name="Jogler M."/>
            <person name="Boedeker C."/>
            <person name="Pinto D."/>
            <person name="Vollmers J."/>
            <person name="Rivas-Marin E."/>
            <person name="Kohn T."/>
            <person name="Peeters S.H."/>
            <person name="Heuer A."/>
            <person name="Rast P."/>
            <person name="Oberbeckmann S."/>
            <person name="Bunk B."/>
            <person name="Jeske O."/>
            <person name="Meyerdierks A."/>
            <person name="Storesund J.E."/>
            <person name="Kallscheuer N."/>
            <person name="Luecker S."/>
            <person name="Lage O.M."/>
            <person name="Pohl T."/>
            <person name="Merkel B.J."/>
            <person name="Hornburger P."/>
            <person name="Mueller R.-W."/>
            <person name="Bruemmer F."/>
            <person name="Labrenz M."/>
            <person name="Spormann A.M."/>
            <person name="Op Den Camp H."/>
            <person name="Overmann J."/>
            <person name="Amann R."/>
            <person name="Jetten M.S.M."/>
            <person name="Mascher T."/>
            <person name="Medema M.H."/>
            <person name="Devos D.P."/>
            <person name="Kaster A.-K."/>
            <person name="Ovreas L."/>
            <person name="Rohde M."/>
            <person name="Galperin M.Y."/>
            <person name="Jogler C."/>
        </authorList>
    </citation>
    <scope>NUCLEOTIDE SEQUENCE [LARGE SCALE GENOMIC DNA]</scope>
    <source>
        <strain evidence="4 5">Poly41</strain>
    </source>
</reference>
<dbReference type="SUPFAM" id="SSF52317">
    <property type="entry name" value="Class I glutamine amidotransferase-like"/>
    <property type="match status" value="1"/>
</dbReference>
<dbReference type="InterPro" id="IPR029010">
    <property type="entry name" value="ThuA-like"/>
</dbReference>
<dbReference type="PANTHER" id="PTHR40469">
    <property type="entry name" value="SECRETED GLYCOSYL HYDROLASE"/>
    <property type="match status" value="1"/>
</dbReference>
<gene>
    <name evidence="4" type="ORF">Poly41_30160</name>
</gene>
<dbReference type="AlphaFoldDB" id="A0A5C6DUT5"/>
<dbReference type="OrthoDB" id="9780017at2"/>
<keyword evidence="5" id="KW-1185">Reference proteome</keyword>
<feature type="domain" description="ThuA-like" evidence="2">
    <location>
        <begin position="37"/>
        <end position="234"/>
    </location>
</feature>
<dbReference type="Pfam" id="PF06283">
    <property type="entry name" value="ThuA"/>
    <property type="match status" value="1"/>
</dbReference>
<feature type="chain" id="PRO_5022658632" evidence="1">
    <location>
        <begin position="21"/>
        <end position="429"/>
    </location>
</feature>
<sequence precursor="true">MWTRTTAWILAAITSATAFADKPTAVNALIVTGIRDQSTAVLQETLTEAGHRADVTDEPSGDLNREKLAAYDVLVLKDNSTGAGSVWTPENLRAVAATVQEGTGLVVLHQASAGFNDDSSGSGEYGRMIAGGRRGGAKTDGPRDLDVNIQQDHPVTRGIGSFRQHGEKLVRSPQITDGSRVLATVFDGREQDEPVVWVNRYGDGRVVHNLLGHDAASMKSDGFAQLLIGCVEWAGEKGFRMIFDGKTLDGWEGNLRYWSVKNGAIVGTNPSWKPMVVHDFLCTVKDFDDFELRIEAKVIGQRNSGIVVRTVKQRYTYPIAGYEVDMGVMRWGWFYEEGGTRQVLNRDVQKELQPRIQAELKQGDFNEVVVRCIDNRIDAWINGVPFGFTETKQDVAGRLRSGKIGLQLHDGKPQVVSFRNIRVKELSRD</sequence>
<organism evidence="4 5">
    <name type="scientific">Novipirellula artificiosorum</name>
    <dbReference type="NCBI Taxonomy" id="2528016"/>
    <lineage>
        <taxon>Bacteria</taxon>
        <taxon>Pseudomonadati</taxon>
        <taxon>Planctomycetota</taxon>
        <taxon>Planctomycetia</taxon>
        <taxon>Pirellulales</taxon>
        <taxon>Pirellulaceae</taxon>
        <taxon>Novipirellula</taxon>
    </lineage>
</organism>
<evidence type="ECO:0000313" key="4">
    <source>
        <dbReference type="EMBL" id="TWU38539.1"/>
    </source>
</evidence>
<evidence type="ECO:0000256" key="1">
    <source>
        <dbReference type="SAM" id="SignalP"/>
    </source>
</evidence>